<keyword evidence="3 10" id="KW-0808">Transferase</keyword>
<dbReference type="Pfam" id="PF00698">
    <property type="entry name" value="Acyl_transf_1"/>
    <property type="match status" value="1"/>
</dbReference>
<dbReference type="Gene3D" id="3.40.366.10">
    <property type="entry name" value="Malonyl-Coenzyme A Acyl Carrier Protein, domain 2"/>
    <property type="match status" value="1"/>
</dbReference>
<feature type="region of interest" description="N-terminal hotdog fold" evidence="6">
    <location>
        <begin position="885"/>
        <end position="1018"/>
    </location>
</feature>
<dbReference type="InterPro" id="IPR020841">
    <property type="entry name" value="PKS_Beta-ketoAc_synthase_dom"/>
</dbReference>
<evidence type="ECO:0000259" key="9">
    <source>
        <dbReference type="PROSITE" id="PS52019"/>
    </source>
</evidence>
<keyword evidence="2" id="KW-0597">Phosphoprotein</keyword>
<evidence type="ECO:0000256" key="2">
    <source>
        <dbReference type="ARBA" id="ARBA00022553"/>
    </source>
</evidence>
<dbReference type="PANTHER" id="PTHR43775">
    <property type="entry name" value="FATTY ACID SYNTHASE"/>
    <property type="match status" value="1"/>
</dbReference>
<dbReference type="InterPro" id="IPR009081">
    <property type="entry name" value="PP-bd_ACP"/>
</dbReference>
<feature type="domain" description="Carrier" evidence="7">
    <location>
        <begin position="1221"/>
        <end position="1295"/>
    </location>
</feature>
<feature type="domain" description="PKS/mFAS DH" evidence="9">
    <location>
        <begin position="885"/>
        <end position="1189"/>
    </location>
</feature>
<dbReference type="Pfam" id="PF00109">
    <property type="entry name" value="ketoacyl-synt"/>
    <property type="match status" value="1"/>
</dbReference>
<keyword evidence="5 10" id="KW-0012">Acyltransferase</keyword>
<dbReference type="InterPro" id="IPR036736">
    <property type="entry name" value="ACP-like_sf"/>
</dbReference>
<dbReference type="InterPro" id="IPR050091">
    <property type="entry name" value="PKS_NRPS_Biosynth_Enz"/>
</dbReference>
<dbReference type="InterPro" id="IPR016039">
    <property type="entry name" value="Thiolase-like"/>
</dbReference>
<dbReference type="SUPFAM" id="SSF53901">
    <property type="entry name" value="Thiolase-like"/>
    <property type="match status" value="1"/>
</dbReference>
<dbReference type="InterPro" id="IPR049900">
    <property type="entry name" value="PKS_mFAS_DH"/>
</dbReference>
<gene>
    <name evidence="10" type="ORF">CP976_30075</name>
</gene>
<evidence type="ECO:0000256" key="4">
    <source>
        <dbReference type="ARBA" id="ARBA00023194"/>
    </source>
</evidence>
<dbReference type="SUPFAM" id="SSF52151">
    <property type="entry name" value="FabD/lysophospholipase-like"/>
    <property type="match status" value="1"/>
</dbReference>
<dbReference type="Gene3D" id="1.10.1200.10">
    <property type="entry name" value="ACP-like"/>
    <property type="match status" value="1"/>
</dbReference>
<dbReference type="PROSITE" id="PS52019">
    <property type="entry name" value="PKS_MFAS_DH"/>
    <property type="match status" value="1"/>
</dbReference>
<dbReference type="KEGG" id="scoe:CP976_30075"/>
<protein>
    <submittedName>
        <fullName evidence="10">Acyltransferase domain-containing protein</fullName>
    </submittedName>
</protein>
<feature type="domain" description="Ketosynthase family 3 (KS3)" evidence="8">
    <location>
        <begin position="1"/>
        <end position="427"/>
    </location>
</feature>
<dbReference type="Proteomes" id="UP000326598">
    <property type="component" value="Chromosome"/>
</dbReference>
<dbReference type="SUPFAM" id="SSF47336">
    <property type="entry name" value="ACP-like"/>
    <property type="match status" value="1"/>
</dbReference>
<proteinExistence type="predicted"/>
<dbReference type="InterPro" id="IPR016036">
    <property type="entry name" value="Malonyl_transacylase_ACP-bd"/>
</dbReference>
<dbReference type="PROSITE" id="PS50075">
    <property type="entry name" value="CARRIER"/>
    <property type="match status" value="1"/>
</dbReference>
<dbReference type="InterPro" id="IPR001227">
    <property type="entry name" value="Ac_transferase_dom_sf"/>
</dbReference>
<dbReference type="CDD" id="cd00833">
    <property type="entry name" value="PKS"/>
    <property type="match status" value="1"/>
</dbReference>
<dbReference type="Gene3D" id="3.30.70.3290">
    <property type="match status" value="1"/>
</dbReference>
<dbReference type="SMART" id="SM00827">
    <property type="entry name" value="PKS_AT"/>
    <property type="match status" value="1"/>
</dbReference>
<dbReference type="SMART" id="SM00823">
    <property type="entry name" value="PKS_PP"/>
    <property type="match status" value="1"/>
</dbReference>
<evidence type="ECO:0000256" key="1">
    <source>
        <dbReference type="ARBA" id="ARBA00022450"/>
    </source>
</evidence>
<dbReference type="InterPro" id="IPR049551">
    <property type="entry name" value="PKS_DH_C"/>
</dbReference>
<dbReference type="GO" id="GO:0006633">
    <property type="term" value="P:fatty acid biosynthetic process"/>
    <property type="evidence" value="ECO:0007669"/>
    <property type="project" value="InterPro"/>
</dbReference>
<evidence type="ECO:0000313" key="11">
    <source>
        <dbReference type="Proteomes" id="UP000326598"/>
    </source>
</evidence>
<dbReference type="GeneID" id="91420300"/>
<dbReference type="InterPro" id="IPR018201">
    <property type="entry name" value="Ketoacyl_synth_AS"/>
</dbReference>
<feature type="region of interest" description="C-terminal hotdog fold" evidence="6">
    <location>
        <begin position="1047"/>
        <end position="1189"/>
    </location>
</feature>
<dbReference type="RefSeq" id="WP_150483135.1">
    <property type="nucleotide sequence ID" value="NZ_BMTB01000029.1"/>
</dbReference>
<dbReference type="Pfam" id="PF14765">
    <property type="entry name" value="PS-DH"/>
    <property type="match status" value="1"/>
</dbReference>
<accession>A0A5J6IBF6</accession>
<dbReference type="GO" id="GO:0004315">
    <property type="term" value="F:3-oxoacyl-[acyl-carrier-protein] synthase activity"/>
    <property type="evidence" value="ECO:0007669"/>
    <property type="project" value="InterPro"/>
</dbReference>
<dbReference type="InterPro" id="IPR014031">
    <property type="entry name" value="Ketoacyl_synth_C"/>
</dbReference>
<dbReference type="GO" id="GO:0004312">
    <property type="term" value="F:fatty acid synthase activity"/>
    <property type="evidence" value="ECO:0007669"/>
    <property type="project" value="TreeGrafter"/>
</dbReference>
<dbReference type="InterPro" id="IPR014043">
    <property type="entry name" value="Acyl_transferase_dom"/>
</dbReference>
<dbReference type="Pfam" id="PF02801">
    <property type="entry name" value="Ketoacyl-synt_C"/>
    <property type="match status" value="1"/>
</dbReference>
<dbReference type="EMBL" id="CP023694">
    <property type="protein sequence ID" value="QEV27943.1"/>
    <property type="molecule type" value="Genomic_DNA"/>
</dbReference>
<dbReference type="Gene3D" id="3.10.129.110">
    <property type="entry name" value="Polyketide synthase dehydratase"/>
    <property type="match status" value="1"/>
</dbReference>
<evidence type="ECO:0000256" key="5">
    <source>
        <dbReference type="ARBA" id="ARBA00023315"/>
    </source>
</evidence>
<evidence type="ECO:0000256" key="6">
    <source>
        <dbReference type="PROSITE-ProRule" id="PRU01363"/>
    </source>
</evidence>
<reference evidence="10 11" key="1">
    <citation type="submission" date="2017-09" db="EMBL/GenBank/DDBJ databases">
        <authorList>
            <person name="Lee N."/>
            <person name="Cho B.-K."/>
        </authorList>
    </citation>
    <scope>NUCLEOTIDE SEQUENCE [LARGE SCALE GENOMIC DNA]</scope>
    <source>
        <strain evidence="10 11">ATCC 13740</strain>
    </source>
</reference>
<evidence type="ECO:0000256" key="3">
    <source>
        <dbReference type="ARBA" id="ARBA00022679"/>
    </source>
</evidence>
<keyword evidence="1" id="KW-0596">Phosphopantetheine</keyword>
<dbReference type="GO" id="GO:0033068">
    <property type="term" value="P:macrolide biosynthetic process"/>
    <property type="evidence" value="ECO:0007669"/>
    <property type="project" value="UniProtKB-ARBA"/>
</dbReference>
<dbReference type="InterPro" id="IPR016035">
    <property type="entry name" value="Acyl_Trfase/lysoPLipase"/>
</dbReference>
<dbReference type="FunFam" id="3.40.47.10:FF:000019">
    <property type="entry name" value="Polyketide synthase type I"/>
    <property type="match status" value="1"/>
</dbReference>
<dbReference type="InterPro" id="IPR006162">
    <property type="entry name" value="Ppantetheine_attach_site"/>
</dbReference>
<dbReference type="PROSITE" id="PS00606">
    <property type="entry name" value="KS3_1"/>
    <property type="match status" value="1"/>
</dbReference>
<keyword evidence="4" id="KW-0045">Antibiotic biosynthesis</keyword>
<organism evidence="10 11">
    <name type="scientific">Streptomyces coeruleorubidus</name>
    <dbReference type="NCBI Taxonomy" id="116188"/>
    <lineage>
        <taxon>Bacteria</taxon>
        <taxon>Bacillati</taxon>
        <taxon>Actinomycetota</taxon>
        <taxon>Actinomycetes</taxon>
        <taxon>Kitasatosporales</taxon>
        <taxon>Streptomycetaceae</taxon>
        <taxon>Streptomyces</taxon>
    </lineage>
</organism>
<dbReference type="SUPFAM" id="SSF55048">
    <property type="entry name" value="Probable ACP-binding domain of malonyl-CoA ACP transacylase"/>
    <property type="match status" value="1"/>
</dbReference>
<dbReference type="PANTHER" id="PTHR43775:SF37">
    <property type="entry name" value="SI:DKEY-61P9.11"/>
    <property type="match status" value="1"/>
</dbReference>
<evidence type="ECO:0000259" key="7">
    <source>
        <dbReference type="PROSITE" id="PS50075"/>
    </source>
</evidence>
<dbReference type="GO" id="GO:0031177">
    <property type="term" value="F:phosphopantetheine binding"/>
    <property type="evidence" value="ECO:0007669"/>
    <property type="project" value="InterPro"/>
</dbReference>
<evidence type="ECO:0000259" key="8">
    <source>
        <dbReference type="PROSITE" id="PS52004"/>
    </source>
</evidence>
<dbReference type="Pfam" id="PF00550">
    <property type="entry name" value="PP-binding"/>
    <property type="match status" value="1"/>
</dbReference>
<dbReference type="InterPro" id="IPR014030">
    <property type="entry name" value="Ketoacyl_synth_N"/>
</dbReference>
<dbReference type="InterPro" id="IPR042104">
    <property type="entry name" value="PKS_dehydratase_sf"/>
</dbReference>
<evidence type="ECO:0000313" key="10">
    <source>
        <dbReference type="EMBL" id="QEV27943.1"/>
    </source>
</evidence>
<name>A0A5J6IBF6_STRC4</name>
<dbReference type="PROSITE" id="PS00012">
    <property type="entry name" value="PHOSPHOPANTETHEINE"/>
    <property type="match status" value="1"/>
</dbReference>
<dbReference type="InterPro" id="IPR020806">
    <property type="entry name" value="PKS_PP-bd"/>
</dbReference>
<sequence length="1295" mass="136731">MPDIAIVGMGCRFPGARGVRAFWHLLEHNTDAVTPVPEDRFDVRRYHSARPGEPGTTVSRHGGFIDDLYGFDAAFFGIAPREALAMDPQQRVLLQVVWEALEDAHILPSSLAGSRTGVFVGQATAEYGDLAESDRHQDVHGMAGGRLRTMTAGRLSFALDLRGPSLMVDTACSSSLVAVHLARQSLLTGESDLAVAAGVNAVLSPSDAITYSQGGMLAPDGRCKFADASGDGFVRSEGVGAVLLKRLPDALRDGDEVLAVLRGSAVTNDGQGSGTLLQPAVSGQTEMIRSACRSAGITPDQLDYVEAHGTGTPVGDDVELRALAEVMGGEGRSRTRPLPIGSVKTNIGHAEAAAGIAGLIKTALIARHRTIPASLHLRTPHPALAGETATLACVTRNTPLVPGGRAALMGVSSFGLSGTNAHVIVGEYVPEPRTGQLSQGTSDAPEEPRLLLLSARTPAALSRLAARYADFLDGDEGRAFTLRDICHTAATRRDAHPHRLWAVGRTHDELAAALRALAEGEETPDGGTADAGFTGDRRTAFVFPGQGSQWLGMGRRLLASEAVFRRTLTECDAAVREELGWSVIGLLTGDGEDSPPRELPDDVAVVQPLLWAMQVSLAALLRAKGVEPDLCVGHSMGEVAAAQVCGALSPKDAASVICRRSSLMQSQAGRGAMLAVELDAQDAADAAAPYGDAVCVAAENAPGSTVLAGDARALHLIAERLQTEGVSCRYVKVNVASHSPYMAELRDDLAGALAHLTPLPARTAMLSTTRCEPVDGPELDAAYWVDNLRERVRFVEAVRTAAKEETVFLEVSPHPLLVQSVTAVLDEQGAAPAAVATLKRHQDDGENLTRALGQLFSHGARIDWNRYFQGTAPRVPLPTYAWDQEQFRKEPAPAPAPAAPAEHVRELELRELGLDDLGQSVRTRDGAAVVPPVLYVEAVLRAADGIGQRGEGVLEDVEFGNRPWELAHARDAAVRVCLTPAAEQGCFVFSVTALRTADGIRDGELCMTGRFRTAGPAADAGEDTAGRSVTAEPYGRELLDAGLTRCTAYVPAAEFYRRAQGRGYTIDAALRTVAQLWCSEGESVARMRRSPGAGTAAGLEAGLLTMLAAWPRSTGAGGRPDGYVPVSFGRVLVRDAAGVGRDHWCVTRFTPSDGTDDARCDVWLTAEDGQVIAEFRDIRLRRRAAGPAHEPLDAEGPVPVPATLDAAGPVPAPATTTAGRAPTPDDVLKQAATVLGLSATRLDPRRPLRTLGLDSLLATELRVRLHRTAGVDISATRLLGREPIGVIAASVASRP</sequence>
<dbReference type="PROSITE" id="PS52004">
    <property type="entry name" value="KS3_2"/>
    <property type="match status" value="1"/>
</dbReference>
<dbReference type="Pfam" id="PF22621">
    <property type="entry name" value="CurL-like_PKS_C"/>
    <property type="match status" value="1"/>
</dbReference>
<comment type="caution">
    <text evidence="6">Lacks conserved residue(s) required for the propagation of feature annotation.</text>
</comment>
<dbReference type="SMART" id="SM00825">
    <property type="entry name" value="PKS_KS"/>
    <property type="match status" value="1"/>
</dbReference>
<dbReference type="Gene3D" id="3.40.47.10">
    <property type="match status" value="1"/>
</dbReference>